<protein>
    <submittedName>
        <fullName evidence="1">DUF5011 domain-containing protein</fullName>
    </submittedName>
</protein>
<evidence type="ECO:0000313" key="2">
    <source>
        <dbReference type="Proteomes" id="UP000285625"/>
    </source>
</evidence>
<dbReference type="KEGG" id="shu:SHYC_09010"/>
<name>A0A0A8HRG8_STAHY</name>
<gene>
    <name evidence="1" type="ORF">BUZ57_02750</name>
</gene>
<comment type="caution">
    <text evidence="1">The sequence shown here is derived from an EMBL/GenBank/DDBJ whole genome shotgun (WGS) entry which is preliminary data.</text>
</comment>
<evidence type="ECO:0000313" key="1">
    <source>
        <dbReference type="EMBL" id="RIO47176.1"/>
    </source>
</evidence>
<dbReference type="EMBL" id="QXVO01000005">
    <property type="protein sequence ID" value="RIO47176.1"/>
    <property type="molecule type" value="Genomic_DNA"/>
</dbReference>
<dbReference type="AlphaFoldDB" id="A0A0A8HRG8"/>
<dbReference type="Gene3D" id="2.60.40.10">
    <property type="entry name" value="Immunoglobulins"/>
    <property type="match status" value="1"/>
</dbReference>
<dbReference type="STRING" id="1284.SHYC_09010"/>
<organism evidence="1 2">
    <name type="scientific">Staphylococcus hyicus</name>
    <dbReference type="NCBI Taxonomy" id="1284"/>
    <lineage>
        <taxon>Bacteria</taxon>
        <taxon>Bacillati</taxon>
        <taxon>Bacillota</taxon>
        <taxon>Bacilli</taxon>
        <taxon>Bacillales</taxon>
        <taxon>Staphylococcaceae</taxon>
        <taxon>Staphylococcus</taxon>
    </lineage>
</organism>
<dbReference type="InterPro" id="IPR032179">
    <property type="entry name" value="Cry22Aa_Ig-like"/>
</dbReference>
<dbReference type="InterPro" id="IPR013783">
    <property type="entry name" value="Ig-like_fold"/>
</dbReference>
<reference evidence="1 2" key="1">
    <citation type="journal article" date="2016" name="Front. Microbiol.">
        <title>Comprehensive Phylogenetic Analysis of Bovine Non-aureus Staphylococci Species Based on Whole-Genome Sequencing.</title>
        <authorList>
            <person name="Naushad S."/>
            <person name="Barkema H.W."/>
            <person name="Luby C."/>
            <person name="Condas L.A."/>
            <person name="Nobrega D.B."/>
            <person name="Carson D.A."/>
            <person name="De Buck J."/>
        </authorList>
    </citation>
    <scope>NUCLEOTIDE SEQUENCE [LARGE SCALE GENOMIC DNA]</scope>
    <source>
        <strain evidence="1 2">SNUC 5959</strain>
    </source>
</reference>
<accession>A0A0A8HRG8</accession>
<dbReference type="GeneID" id="41073580"/>
<proteinExistence type="predicted"/>
<dbReference type="Proteomes" id="UP000285625">
    <property type="component" value="Unassembled WGS sequence"/>
</dbReference>
<sequence>MNQKLLYSLSALGVSATLVTPNLNAEATTNHIPSIKGTSNTKITLGTQYNPLEGVKAYDAEDGDLTDQIKVNGHIDTSKTGTYQLEYKVADSDGAIETAHRVIEVIDAPSVD</sequence>
<dbReference type="HOGENOM" id="CLU_171861_0_0_9"/>
<dbReference type="RefSeq" id="WP_039646379.1">
    <property type="nucleotide sequence ID" value="NZ_CP008747.1"/>
</dbReference>
<dbReference type="Pfam" id="PF16403">
    <property type="entry name" value="Bact_surface_Ig-like"/>
    <property type="match status" value="1"/>
</dbReference>